<evidence type="ECO:0000313" key="2">
    <source>
        <dbReference type="Proteomes" id="UP001162800"/>
    </source>
</evidence>
<keyword evidence="2" id="KW-1185">Reference proteome</keyword>
<evidence type="ECO:0000313" key="1">
    <source>
        <dbReference type="EMBL" id="UYG52650.1"/>
    </source>
</evidence>
<sequence length="407" mass="44479">MNAATAQHRNMKLLSHHDLSGWGGLGEGVALQLAPDGRRILWMAHESAPKNFTGVDVSDPRAPKIVVQTELPHAAVRSNSLEISGQMMAVAYQVSRPGLQPAGFDLFDISRPESPRLISHFDASGPHSRGAHTLWFVDGETVHMACGDPELVPRNPKDDQVYRIIDVRNPSKPEAVGRWHFPGTMEGDAEPPPQRLAAPFDSGIRAHNSNVYPERPDRCYLGYIDGGIFVLDISDRSRPKVVSRFVNSPPFKGFSHTALPLFERNLLVCSDECVMDNGGDWPKLVWMVDMSDEKNLVSISTLPAPPVDVFAKRGGRFGAHNLHENPPVPGAWKSDQVIVGTFFNAGVRAYDISDPFAPQEIASFVPAAPAGSPVGATQINDVFVDDRGIVFAVDRHTGGLYCIEMNI</sequence>
<dbReference type="Pfam" id="PF08309">
    <property type="entry name" value="LVIVD"/>
    <property type="match status" value="1"/>
</dbReference>
<reference evidence="1" key="1">
    <citation type="submission" date="2022-09" db="EMBL/GenBank/DDBJ databases">
        <title>The complete genome of Acidovorax sp. 5MLIR.</title>
        <authorList>
            <person name="Liu L."/>
            <person name="Yue J."/>
            <person name="Yang F."/>
            <person name="Yuan J."/>
            <person name="Li L."/>
        </authorList>
    </citation>
    <scope>NUCLEOTIDE SEQUENCE</scope>
    <source>
        <strain evidence="1">5MLIR</strain>
    </source>
</reference>
<dbReference type="RefSeq" id="WP_231043489.1">
    <property type="nucleotide sequence ID" value="NZ_CP106881.1"/>
</dbReference>
<accession>A0ABY6GD78</accession>
<proteinExistence type="predicted"/>
<gene>
    <name evidence="1" type="ORF">M9799_05255</name>
</gene>
<name>A0ABY6GD78_9BURK</name>
<dbReference type="Proteomes" id="UP001162800">
    <property type="component" value="Chromosome"/>
</dbReference>
<dbReference type="InterPro" id="IPR013211">
    <property type="entry name" value="LVIVD"/>
</dbReference>
<organism evidence="1 2">
    <name type="scientific">Comamonas endophytica</name>
    <dbReference type="NCBI Taxonomy" id="2949090"/>
    <lineage>
        <taxon>Bacteria</taxon>
        <taxon>Pseudomonadati</taxon>
        <taxon>Pseudomonadota</taxon>
        <taxon>Betaproteobacteria</taxon>
        <taxon>Burkholderiales</taxon>
        <taxon>Comamonadaceae</taxon>
        <taxon>Comamonas</taxon>
    </lineage>
</organism>
<evidence type="ECO:0008006" key="3">
    <source>
        <dbReference type="Google" id="ProtNLM"/>
    </source>
</evidence>
<protein>
    <recommendedName>
        <fullName evidence="3">LVIVD repeat-containing protein</fullName>
    </recommendedName>
</protein>
<dbReference type="EMBL" id="CP106881">
    <property type="protein sequence ID" value="UYG52650.1"/>
    <property type="molecule type" value="Genomic_DNA"/>
</dbReference>
<dbReference type="SUPFAM" id="SSF75011">
    <property type="entry name" value="3-carboxy-cis,cis-mucoante lactonizing enzyme"/>
    <property type="match status" value="1"/>
</dbReference>